<organism evidence="4 5">
    <name type="scientific">Acidipropionibacterium virtanenii</name>
    <dbReference type="NCBI Taxonomy" id="2057246"/>
    <lineage>
        <taxon>Bacteria</taxon>
        <taxon>Bacillati</taxon>
        <taxon>Actinomycetota</taxon>
        <taxon>Actinomycetes</taxon>
        <taxon>Propionibacteriales</taxon>
        <taxon>Propionibacteriaceae</taxon>
        <taxon>Acidipropionibacterium</taxon>
    </lineage>
</organism>
<dbReference type="SUPFAM" id="SSF56601">
    <property type="entry name" value="beta-lactamase/transpeptidase-like"/>
    <property type="match status" value="1"/>
</dbReference>
<keyword evidence="1" id="KW-1133">Transmembrane helix</keyword>
<dbReference type="Gene3D" id="3.40.710.10">
    <property type="entry name" value="DD-peptidase/beta-lactamase superfamily"/>
    <property type="match status" value="1"/>
</dbReference>
<dbReference type="PANTHER" id="PTHR46825">
    <property type="entry name" value="D-ALANYL-D-ALANINE-CARBOXYPEPTIDASE/ENDOPEPTIDASE AMPH"/>
    <property type="match status" value="1"/>
</dbReference>
<feature type="transmembrane region" description="Helical" evidence="1">
    <location>
        <begin position="425"/>
        <end position="448"/>
    </location>
</feature>
<dbReference type="EMBL" id="CP025198">
    <property type="protein sequence ID" value="AXE39388.1"/>
    <property type="molecule type" value="Genomic_DNA"/>
</dbReference>
<feature type="signal peptide" evidence="2">
    <location>
        <begin position="1"/>
        <end position="21"/>
    </location>
</feature>
<feature type="domain" description="Beta-lactamase-related" evidence="3">
    <location>
        <begin position="43"/>
        <end position="357"/>
    </location>
</feature>
<accession>A0A344UVU0</accession>
<dbReference type="KEGG" id="acij:JS278_02236"/>
<dbReference type="Pfam" id="PF00144">
    <property type="entry name" value="Beta-lactamase"/>
    <property type="match status" value="1"/>
</dbReference>
<dbReference type="OrthoDB" id="9809635at2"/>
<dbReference type="InterPro" id="IPR001466">
    <property type="entry name" value="Beta-lactam-related"/>
</dbReference>
<protein>
    <submittedName>
        <fullName evidence="4">Penicillin-binding protein 4</fullName>
    </submittedName>
</protein>
<keyword evidence="5" id="KW-1185">Reference proteome</keyword>
<evidence type="ECO:0000313" key="4">
    <source>
        <dbReference type="EMBL" id="AXE39388.1"/>
    </source>
</evidence>
<dbReference type="AlphaFoldDB" id="A0A344UVU0"/>
<evidence type="ECO:0000259" key="3">
    <source>
        <dbReference type="Pfam" id="PF00144"/>
    </source>
</evidence>
<dbReference type="PANTHER" id="PTHR46825:SF15">
    <property type="entry name" value="BETA-LACTAMASE-RELATED DOMAIN-CONTAINING PROTEIN"/>
    <property type="match status" value="1"/>
</dbReference>
<dbReference type="RefSeq" id="WP_114045267.1">
    <property type="nucleotide sequence ID" value="NZ_CP025198.1"/>
</dbReference>
<gene>
    <name evidence="4" type="primary">pbpE_2</name>
    <name evidence="4" type="ORF">JS278_02236</name>
</gene>
<feature type="chain" id="PRO_5039641326" evidence="2">
    <location>
        <begin position="22"/>
        <end position="490"/>
    </location>
</feature>
<name>A0A344UVU0_9ACTN</name>
<reference evidence="4 5" key="1">
    <citation type="submission" date="2017-12" db="EMBL/GenBank/DDBJ databases">
        <title>The whole genome sequence of the Acidipropionibacterium virtanenii sp. nov. type strain JS278.</title>
        <authorList>
            <person name="Laine P."/>
            <person name="Deptula P."/>
            <person name="Varmanen P."/>
            <person name="Auvinen P."/>
        </authorList>
    </citation>
    <scope>NUCLEOTIDE SEQUENCE [LARGE SCALE GENOMIC DNA]</scope>
    <source>
        <strain evidence="4 5">JS278</strain>
    </source>
</reference>
<dbReference type="Proteomes" id="UP000251995">
    <property type="component" value="Chromosome"/>
</dbReference>
<evidence type="ECO:0000313" key="5">
    <source>
        <dbReference type="Proteomes" id="UP000251995"/>
    </source>
</evidence>
<feature type="transmembrane region" description="Helical" evidence="1">
    <location>
        <begin position="460"/>
        <end position="481"/>
    </location>
</feature>
<keyword evidence="2" id="KW-0732">Signal</keyword>
<feature type="transmembrane region" description="Helical" evidence="1">
    <location>
        <begin position="383"/>
        <end position="404"/>
    </location>
</feature>
<evidence type="ECO:0000256" key="1">
    <source>
        <dbReference type="SAM" id="Phobius"/>
    </source>
</evidence>
<dbReference type="InterPro" id="IPR050491">
    <property type="entry name" value="AmpC-like"/>
</dbReference>
<proteinExistence type="predicted"/>
<keyword evidence="1" id="KW-0812">Transmembrane</keyword>
<sequence length="490" mass="52239">MRRARAVVRLLMLLLSCAVLAPVAAPAAATPPVRSGPPSSDRLDAFVSAQMERADVPGTAYAVVGPHGIEHQRAFGVDGDREPVTSSTPFLWGSVAKPVTASLVVKLAGEALLDLDAPVTRYLPRFTMADGSARAITVRQLLSQTSGIPERLDLTDRYDAHRRPSDVVAELKDVHLAGPVGGAHHYSSINYVLLAAIVESASGQSYTDVLRRRLLAPAGMDTAVTSADQASARIPPGHRYVFGRTRPFRTGFASAEVASGYLGGSLKDLVAFARANLSTSTVLTDDQRARLFAPEVATGERRSYGLGWRTWQVMGGREPMVWHAGAVPGFQTAIVLLPSRDRAIVVLQNAYGSFQESQLLDTSWGLASLLSGAQPQPHGVEPLYAVLLVTLSGTCLGLASVLLGSLRRLRRPPARGSRRRAIRGLILWATSGLLLVGGLLALPVLFGVTGRQAWLWAPDVTALLYAAVALIVVVTSCRVAVALHTLRSRP</sequence>
<evidence type="ECO:0000256" key="2">
    <source>
        <dbReference type="SAM" id="SignalP"/>
    </source>
</evidence>
<dbReference type="InterPro" id="IPR012338">
    <property type="entry name" value="Beta-lactam/transpept-like"/>
</dbReference>
<keyword evidence="1" id="KW-0472">Membrane</keyword>